<gene>
    <name evidence="1" type="ORF">EHW89_04705</name>
</gene>
<dbReference type="KEGG" id="spei:EHW89_04705"/>
<dbReference type="Proteomes" id="UP000272924">
    <property type="component" value="Chromosome"/>
</dbReference>
<evidence type="ECO:0000313" key="2">
    <source>
        <dbReference type="Proteomes" id="UP000272924"/>
    </source>
</evidence>
<organism evidence="1 2">
    <name type="scientific">Streptococcus periodonticum</name>
    <dbReference type="NCBI Taxonomy" id="2490633"/>
    <lineage>
        <taxon>Bacteria</taxon>
        <taxon>Bacillati</taxon>
        <taxon>Bacillota</taxon>
        <taxon>Bacilli</taxon>
        <taxon>Lactobacillales</taxon>
        <taxon>Streptococcaceae</taxon>
        <taxon>Streptococcus</taxon>
    </lineage>
</organism>
<keyword evidence="2" id="KW-1185">Reference proteome</keyword>
<name>A0A3S9MRJ3_9STRE</name>
<accession>A0A3S9MRJ3</accession>
<reference evidence="2" key="1">
    <citation type="submission" date="2018-12" db="EMBL/GenBank/DDBJ databases">
        <title>Genome sequencing of Streptococcus sp. KCOM 2412 (= ChDC F135).</title>
        <authorList>
            <person name="Kook J.-K."/>
            <person name="Park S.-N."/>
            <person name="Lim Y.K."/>
        </authorList>
    </citation>
    <scope>NUCLEOTIDE SEQUENCE [LARGE SCALE GENOMIC DNA]</scope>
    <source>
        <strain evidence="2">KCOM 2412</strain>
    </source>
</reference>
<dbReference type="EMBL" id="CP034543">
    <property type="protein sequence ID" value="AZQ41793.1"/>
    <property type="molecule type" value="Genomic_DNA"/>
</dbReference>
<dbReference type="RefSeq" id="WP_126466975.1">
    <property type="nucleotide sequence ID" value="NZ_CP034543.1"/>
</dbReference>
<evidence type="ECO:0000313" key="1">
    <source>
        <dbReference type="EMBL" id="AZQ41793.1"/>
    </source>
</evidence>
<dbReference type="AlphaFoldDB" id="A0A3S9MRJ3"/>
<proteinExistence type="predicted"/>
<sequence>MWELLGKIIEYLYNFFIKIKFNGSKLLYSDSLYQMMYSEELSSGYGRAELNIDFSNPASIPKQINIGELKYRVSGYQEIEFEHMVLDYILVDKSNRPIAGINFTPITFFLYAINNGNCISSKCCEIRFLGDSDLLDEQNIQFELQPGEVRNIYKFELNSESLVKLFRQNKYSRLYIVLSFENNSKKVSIQFINGRFDFYIGSRGAVSPMNGNIIDLIVDKNFTAHNDKSIDFEPHSSKTITFKMFPLVSSEFTLELSYKKKKLCEKQIKVFVPQYCISSLKCKILECDFAAIFMSKNGLTNYLLTDYVDNKDELCQYKSELFLTHQIDE</sequence>
<protein>
    <submittedName>
        <fullName evidence="1">Uncharacterized protein</fullName>
    </submittedName>
</protein>